<protein>
    <submittedName>
        <fullName evidence="4">PAS domain S-box protein</fullName>
    </submittedName>
</protein>
<dbReference type="RefSeq" id="WP_387961628.1">
    <property type="nucleotide sequence ID" value="NZ_JBHSGP010000008.1"/>
</dbReference>
<feature type="modified residue" description="4-aspartylphosphate" evidence="1">
    <location>
        <position position="62"/>
    </location>
</feature>
<dbReference type="InterPro" id="IPR001789">
    <property type="entry name" value="Sig_transdc_resp-reg_receiver"/>
</dbReference>
<evidence type="ECO:0000259" key="2">
    <source>
        <dbReference type="PROSITE" id="PS50110"/>
    </source>
</evidence>
<dbReference type="Gene3D" id="3.40.50.2300">
    <property type="match status" value="1"/>
</dbReference>
<dbReference type="InterPro" id="IPR036097">
    <property type="entry name" value="HisK_dim/P_sf"/>
</dbReference>
<dbReference type="SMART" id="SM00448">
    <property type="entry name" value="REC"/>
    <property type="match status" value="1"/>
</dbReference>
<dbReference type="EMBL" id="JBHSGP010000008">
    <property type="protein sequence ID" value="MFC4721724.1"/>
    <property type="molecule type" value="Genomic_DNA"/>
</dbReference>
<evidence type="ECO:0000256" key="1">
    <source>
        <dbReference type="PROSITE-ProRule" id="PRU00169"/>
    </source>
</evidence>
<sequence>MLKDSHPYKILIVEDNPGDYLLTSEYIHDIVINAELTHANNFNKGYSFLENPEQYFDVVLLDLSLPDIDKATLFEKTQLFCQQLPIIVLTGFSDIDLAIKSLTLGFSDYLIKDNITSTVLYKSIIYSIERFKIFHSLNALNQRYMDLFHLSPIPMWVYDLDTLAFLNVNEAATRHYGYTNEEFLEMTLLDIRPKEDYSVIVKAVEKIKREGPNYFENTHRHLKKNGEIIYVEICGSVIDFEDKKAELILATDITEKLNYIKAVEDQNTLLKEIAWMQSHIVRAPLARIMSIIDLMHHDNLDMVEKEEFLDDILESAKELDAIIREISDKSTSLLK</sequence>
<dbReference type="Gene3D" id="3.30.450.20">
    <property type="entry name" value="PAS domain"/>
    <property type="match status" value="1"/>
</dbReference>
<dbReference type="InterPro" id="IPR000014">
    <property type="entry name" value="PAS"/>
</dbReference>
<dbReference type="CDD" id="cd00156">
    <property type="entry name" value="REC"/>
    <property type="match status" value="1"/>
</dbReference>
<reference evidence="5" key="1">
    <citation type="journal article" date="2019" name="Int. J. Syst. Evol. Microbiol.">
        <title>The Global Catalogue of Microorganisms (GCM) 10K type strain sequencing project: providing services to taxonomists for standard genome sequencing and annotation.</title>
        <authorList>
            <consortium name="The Broad Institute Genomics Platform"/>
            <consortium name="The Broad Institute Genome Sequencing Center for Infectious Disease"/>
            <person name="Wu L."/>
            <person name="Ma J."/>
        </authorList>
    </citation>
    <scope>NUCLEOTIDE SEQUENCE [LARGE SCALE GENOMIC DNA]</scope>
    <source>
        <strain evidence="5">CCUG 63682</strain>
    </source>
</reference>
<dbReference type="SUPFAM" id="SSF47384">
    <property type="entry name" value="Homodimeric domain of signal transducing histidine kinase"/>
    <property type="match status" value="1"/>
</dbReference>
<dbReference type="PROSITE" id="PS50112">
    <property type="entry name" value="PAS"/>
    <property type="match status" value="1"/>
</dbReference>
<dbReference type="Pfam" id="PF00072">
    <property type="entry name" value="Response_reg"/>
    <property type="match status" value="1"/>
</dbReference>
<dbReference type="InterPro" id="IPR011006">
    <property type="entry name" value="CheY-like_superfamily"/>
</dbReference>
<name>A0ABV9N2L4_9FLAO</name>
<feature type="domain" description="Response regulatory" evidence="2">
    <location>
        <begin position="9"/>
        <end position="127"/>
    </location>
</feature>
<organism evidence="4 5">
    <name type="scientific">Geojedonia litorea</name>
    <dbReference type="NCBI Taxonomy" id="1268269"/>
    <lineage>
        <taxon>Bacteria</taxon>
        <taxon>Pseudomonadati</taxon>
        <taxon>Bacteroidota</taxon>
        <taxon>Flavobacteriia</taxon>
        <taxon>Flavobacteriales</taxon>
        <taxon>Flavobacteriaceae</taxon>
        <taxon>Geojedonia</taxon>
    </lineage>
</organism>
<dbReference type="InterPro" id="IPR013655">
    <property type="entry name" value="PAS_fold_3"/>
</dbReference>
<dbReference type="PROSITE" id="PS50110">
    <property type="entry name" value="RESPONSE_REGULATORY"/>
    <property type="match status" value="1"/>
</dbReference>
<dbReference type="SUPFAM" id="SSF52172">
    <property type="entry name" value="CheY-like"/>
    <property type="match status" value="1"/>
</dbReference>
<comment type="caution">
    <text evidence="4">The sequence shown here is derived from an EMBL/GenBank/DDBJ whole genome shotgun (WGS) entry which is preliminary data.</text>
</comment>
<evidence type="ECO:0000313" key="4">
    <source>
        <dbReference type="EMBL" id="MFC4721724.1"/>
    </source>
</evidence>
<evidence type="ECO:0000259" key="3">
    <source>
        <dbReference type="PROSITE" id="PS50112"/>
    </source>
</evidence>
<accession>A0ABV9N2L4</accession>
<feature type="domain" description="PAS" evidence="3">
    <location>
        <begin position="140"/>
        <end position="211"/>
    </location>
</feature>
<dbReference type="Gene3D" id="1.10.287.130">
    <property type="match status" value="1"/>
</dbReference>
<dbReference type="Pfam" id="PF08447">
    <property type="entry name" value="PAS_3"/>
    <property type="match status" value="1"/>
</dbReference>
<keyword evidence="1" id="KW-0597">Phosphoprotein</keyword>
<proteinExistence type="predicted"/>
<dbReference type="SMART" id="SM00091">
    <property type="entry name" value="PAS"/>
    <property type="match status" value="1"/>
</dbReference>
<keyword evidence="5" id="KW-1185">Reference proteome</keyword>
<dbReference type="SUPFAM" id="SSF55785">
    <property type="entry name" value="PYP-like sensor domain (PAS domain)"/>
    <property type="match status" value="1"/>
</dbReference>
<evidence type="ECO:0000313" key="5">
    <source>
        <dbReference type="Proteomes" id="UP001595953"/>
    </source>
</evidence>
<dbReference type="CDD" id="cd00130">
    <property type="entry name" value="PAS"/>
    <property type="match status" value="1"/>
</dbReference>
<gene>
    <name evidence="4" type="ORF">ACFO5O_05305</name>
</gene>
<dbReference type="InterPro" id="IPR035965">
    <property type="entry name" value="PAS-like_dom_sf"/>
</dbReference>
<dbReference type="Proteomes" id="UP001595953">
    <property type="component" value="Unassembled WGS sequence"/>
</dbReference>
<dbReference type="NCBIfam" id="TIGR00229">
    <property type="entry name" value="sensory_box"/>
    <property type="match status" value="1"/>
</dbReference>